<dbReference type="AlphaFoldDB" id="A0A8H5HTC8"/>
<feature type="compositionally biased region" description="Low complexity" evidence="1">
    <location>
        <begin position="112"/>
        <end position="132"/>
    </location>
</feature>
<organism evidence="3 4">
    <name type="scientific">Collybiopsis confluens</name>
    <dbReference type="NCBI Taxonomy" id="2823264"/>
    <lineage>
        <taxon>Eukaryota</taxon>
        <taxon>Fungi</taxon>
        <taxon>Dikarya</taxon>
        <taxon>Basidiomycota</taxon>
        <taxon>Agaricomycotina</taxon>
        <taxon>Agaricomycetes</taxon>
        <taxon>Agaricomycetidae</taxon>
        <taxon>Agaricales</taxon>
        <taxon>Marasmiineae</taxon>
        <taxon>Omphalotaceae</taxon>
        <taxon>Collybiopsis</taxon>
    </lineage>
</organism>
<name>A0A8H5HTC8_9AGAR</name>
<feature type="region of interest" description="Disordered" evidence="1">
    <location>
        <begin position="78"/>
        <end position="132"/>
    </location>
</feature>
<feature type="transmembrane region" description="Helical" evidence="2">
    <location>
        <begin position="6"/>
        <end position="24"/>
    </location>
</feature>
<proteinExistence type="predicted"/>
<feature type="compositionally biased region" description="Acidic residues" evidence="1">
    <location>
        <begin position="215"/>
        <end position="226"/>
    </location>
</feature>
<evidence type="ECO:0000256" key="1">
    <source>
        <dbReference type="SAM" id="MobiDB-lite"/>
    </source>
</evidence>
<feature type="region of interest" description="Disordered" evidence="1">
    <location>
        <begin position="30"/>
        <end position="66"/>
    </location>
</feature>
<feature type="compositionally biased region" description="Polar residues" evidence="1">
    <location>
        <begin position="187"/>
        <end position="205"/>
    </location>
</feature>
<protein>
    <submittedName>
        <fullName evidence="3">Uncharacterized protein</fullName>
    </submittedName>
</protein>
<keyword evidence="4" id="KW-1185">Reference proteome</keyword>
<feature type="compositionally biased region" description="Basic residues" evidence="1">
    <location>
        <begin position="175"/>
        <end position="186"/>
    </location>
</feature>
<feature type="region of interest" description="Disordered" evidence="1">
    <location>
        <begin position="175"/>
        <end position="234"/>
    </location>
</feature>
<evidence type="ECO:0000313" key="3">
    <source>
        <dbReference type="EMBL" id="KAF5388901.1"/>
    </source>
</evidence>
<keyword evidence="2" id="KW-0812">Transmembrane</keyword>
<dbReference type="EMBL" id="JAACJN010000025">
    <property type="protein sequence ID" value="KAF5388901.1"/>
    <property type="molecule type" value="Genomic_DNA"/>
</dbReference>
<evidence type="ECO:0000256" key="2">
    <source>
        <dbReference type="SAM" id="Phobius"/>
    </source>
</evidence>
<sequence>MIRAGPIAGAIIGILFLGLAIFVVNKYRSAEPQPPDHEKQATSDTLKTSPPAHPERPNNATQMESGPIIVNRVDNTNQSDELSEPNEDDPASFPREPIPSIIIPPVPRFLIRPSGSRPTSAGSSRPGSRSSRGRFFFPVVHEAASAPNIRPHYHLRRTTSFSKIHPPVSYKRHAKSIHKNTMRRHSFSNNESTTRQSRTMVQSRRSLNHVHGECSDSEILDTDSSDDSNPVDRM</sequence>
<evidence type="ECO:0000313" key="4">
    <source>
        <dbReference type="Proteomes" id="UP000518752"/>
    </source>
</evidence>
<dbReference type="Proteomes" id="UP000518752">
    <property type="component" value="Unassembled WGS sequence"/>
</dbReference>
<keyword evidence="2" id="KW-1133">Transmembrane helix</keyword>
<accession>A0A8H5HTC8</accession>
<reference evidence="3 4" key="1">
    <citation type="journal article" date="2020" name="ISME J.">
        <title>Uncovering the hidden diversity of litter-decomposition mechanisms in mushroom-forming fungi.</title>
        <authorList>
            <person name="Floudas D."/>
            <person name="Bentzer J."/>
            <person name="Ahren D."/>
            <person name="Johansson T."/>
            <person name="Persson P."/>
            <person name="Tunlid A."/>
        </authorList>
    </citation>
    <scope>NUCLEOTIDE SEQUENCE [LARGE SCALE GENOMIC DNA]</scope>
    <source>
        <strain evidence="3 4">CBS 406.79</strain>
    </source>
</reference>
<gene>
    <name evidence="3" type="ORF">D9757_005079</name>
</gene>
<feature type="compositionally biased region" description="Acidic residues" evidence="1">
    <location>
        <begin position="81"/>
        <end position="90"/>
    </location>
</feature>
<comment type="caution">
    <text evidence="3">The sequence shown here is derived from an EMBL/GenBank/DDBJ whole genome shotgun (WGS) entry which is preliminary data.</text>
</comment>
<keyword evidence="2" id="KW-0472">Membrane</keyword>